<dbReference type="InterPro" id="IPR050644">
    <property type="entry name" value="PG_Glycine_Bridge_Synth"/>
</dbReference>
<dbReference type="EMBL" id="CP036287">
    <property type="protein sequence ID" value="QDU67437.1"/>
    <property type="molecule type" value="Genomic_DNA"/>
</dbReference>
<protein>
    <recommendedName>
        <fullName evidence="2">BioF2-like acetyltransferase domain-containing protein</fullName>
    </recommendedName>
</protein>
<dbReference type="KEGG" id="pbap:Pla133_25200"/>
<dbReference type="AlphaFoldDB" id="A0A518BKD4"/>
<evidence type="ECO:0000313" key="4">
    <source>
        <dbReference type="Proteomes" id="UP000316921"/>
    </source>
</evidence>
<evidence type="ECO:0000259" key="2">
    <source>
        <dbReference type="Pfam" id="PF13480"/>
    </source>
</evidence>
<reference evidence="3 4" key="1">
    <citation type="submission" date="2019-02" db="EMBL/GenBank/DDBJ databases">
        <title>Deep-cultivation of Planctomycetes and their phenomic and genomic characterization uncovers novel biology.</title>
        <authorList>
            <person name="Wiegand S."/>
            <person name="Jogler M."/>
            <person name="Boedeker C."/>
            <person name="Pinto D."/>
            <person name="Vollmers J."/>
            <person name="Rivas-Marin E."/>
            <person name="Kohn T."/>
            <person name="Peeters S.H."/>
            <person name="Heuer A."/>
            <person name="Rast P."/>
            <person name="Oberbeckmann S."/>
            <person name="Bunk B."/>
            <person name="Jeske O."/>
            <person name="Meyerdierks A."/>
            <person name="Storesund J.E."/>
            <person name="Kallscheuer N."/>
            <person name="Luecker S."/>
            <person name="Lage O.M."/>
            <person name="Pohl T."/>
            <person name="Merkel B.J."/>
            <person name="Hornburger P."/>
            <person name="Mueller R.-W."/>
            <person name="Bruemmer F."/>
            <person name="Labrenz M."/>
            <person name="Spormann A.M."/>
            <person name="Op den Camp H."/>
            <person name="Overmann J."/>
            <person name="Amann R."/>
            <person name="Jetten M.S.M."/>
            <person name="Mascher T."/>
            <person name="Medema M.H."/>
            <person name="Devos D.P."/>
            <person name="Kaster A.-K."/>
            <person name="Ovreas L."/>
            <person name="Rohde M."/>
            <person name="Galperin M.Y."/>
            <person name="Jogler C."/>
        </authorList>
    </citation>
    <scope>NUCLEOTIDE SEQUENCE [LARGE SCALE GENOMIC DNA]</scope>
    <source>
        <strain evidence="3 4">Pla133</strain>
    </source>
</reference>
<dbReference type="PANTHER" id="PTHR36174:SF1">
    <property type="entry name" value="LIPID II:GLYCINE GLYCYLTRANSFERASE"/>
    <property type="match status" value="1"/>
</dbReference>
<dbReference type="InterPro" id="IPR016181">
    <property type="entry name" value="Acyl_CoA_acyltransferase"/>
</dbReference>
<gene>
    <name evidence="3" type="ORF">Pla133_25200</name>
</gene>
<dbReference type="SUPFAM" id="SSF55729">
    <property type="entry name" value="Acyl-CoA N-acyltransferases (Nat)"/>
    <property type="match status" value="1"/>
</dbReference>
<organism evidence="3 4">
    <name type="scientific">Engelhardtia mirabilis</name>
    <dbReference type="NCBI Taxonomy" id="2528011"/>
    <lineage>
        <taxon>Bacteria</taxon>
        <taxon>Pseudomonadati</taxon>
        <taxon>Planctomycetota</taxon>
        <taxon>Planctomycetia</taxon>
        <taxon>Planctomycetia incertae sedis</taxon>
        <taxon>Engelhardtia</taxon>
    </lineage>
</organism>
<keyword evidence="4" id="KW-1185">Reference proteome</keyword>
<dbReference type="RefSeq" id="WP_145065619.1">
    <property type="nucleotide sequence ID" value="NZ_CP036287.1"/>
</dbReference>
<dbReference type="NCBIfam" id="TIGR03019">
    <property type="entry name" value="pepcterm_femAB"/>
    <property type="match status" value="1"/>
</dbReference>
<accession>A0A518BKD4</accession>
<evidence type="ECO:0000313" key="3">
    <source>
        <dbReference type="EMBL" id="QDU67437.1"/>
    </source>
</evidence>
<feature type="domain" description="BioF2-like acetyltransferase" evidence="2">
    <location>
        <begin position="168"/>
        <end position="300"/>
    </location>
</feature>
<feature type="compositionally biased region" description="Basic and acidic residues" evidence="1">
    <location>
        <begin position="10"/>
        <end position="20"/>
    </location>
</feature>
<dbReference type="Gene3D" id="3.40.630.30">
    <property type="match status" value="1"/>
</dbReference>
<feature type="region of interest" description="Disordered" evidence="1">
    <location>
        <begin position="1"/>
        <end position="20"/>
    </location>
</feature>
<dbReference type="Proteomes" id="UP000316921">
    <property type="component" value="Chromosome"/>
</dbReference>
<dbReference type="InterPro" id="IPR038740">
    <property type="entry name" value="BioF2-like_GNAT_dom"/>
</dbReference>
<evidence type="ECO:0000256" key="1">
    <source>
        <dbReference type="SAM" id="MobiDB-lite"/>
    </source>
</evidence>
<dbReference type="PANTHER" id="PTHR36174">
    <property type="entry name" value="LIPID II:GLYCINE GLYCYLTRANSFERASE"/>
    <property type="match status" value="1"/>
</dbReference>
<proteinExistence type="predicted"/>
<sequence>MTSASSPEQRANEDFEIRRLSPEHDEARDDFVRAHPRGTVFHQSNWRRTVNRVFHHAGWDYGAWRDDELVGVLPMMRIKALPRGENLISMPYAVYGGALGQTPAVTEALLREGMAEARRLRVGRLELRSIDSAPPALGLVESDLYSTFVKQLPQTPDEVLAGMPKKSRAEARKARNKHRLQLVEGRWYVEDLARLFTLNKRQLGSPSLPADFFRTLLEELGDRVVVHLVVRDREPLMGIMSFLDGDTLIAYYSGTAPDADRNFSASNFAYMALQEWSVEQGFRVFDFCRSRRDSGAYSFKLHQGFEAIPLHYSYCLVTKQGLPALTPSNPRTALLRRTWSRLPLPVVQRLSPMLARYLA</sequence>
<name>A0A518BKD4_9BACT</name>
<dbReference type="Pfam" id="PF13480">
    <property type="entry name" value="Acetyltransf_6"/>
    <property type="match status" value="1"/>
</dbReference>
<dbReference type="InterPro" id="IPR017469">
    <property type="entry name" value="PEP-CTERM_FemAB-rel"/>
</dbReference>